<feature type="domain" description="Laminin G" evidence="2">
    <location>
        <begin position="1"/>
        <end position="163"/>
    </location>
</feature>
<dbReference type="CDD" id="cd00110">
    <property type="entry name" value="LamG"/>
    <property type="match status" value="2"/>
</dbReference>
<comment type="caution">
    <text evidence="1">Lacks conserved residue(s) required for the propagation of feature annotation.</text>
</comment>
<dbReference type="InterPro" id="IPR013320">
    <property type="entry name" value="ConA-like_dom_sf"/>
</dbReference>
<dbReference type="InterPro" id="IPR001791">
    <property type="entry name" value="Laminin_G"/>
</dbReference>
<dbReference type="OMA" id="HTVKMEY"/>
<dbReference type="Ensembl" id="ENSNBRT00000022151.1">
    <property type="protein sequence ID" value="ENSNBRP00000021570.1"/>
    <property type="gene ID" value="ENSNBRG00000016544.1"/>
</dbReference>
<sequence>MVCLCLTLEFTTVSVPFLSVSVRLLFRSWALDGLILLLSDSKQMDFVVLSLKGGRLMMSADLGKGPASITSSVAVNNGEWHTVKVGRRVMSVSVNSLKTESISVKGNQLDVDNKVFLGGTPHTMTSRRIGDTGSFPGCVESISLNGVVLDVSKPASQHGVTSCFTRDQIGSYFNGSGYAEMIHDGYKVGSDMTVSLEFQTSQSEGVLLGISSAKVDAVGLEIINGQVVFNVNNGAGRVSVRSGGQMLCDGQWHRLLAQKTKHALSLTVDERTYTTANPYPQSTSAETNNPVFLGGYPAGVKQNCLSVSSSFRGCLRNLQLLKSHLTKTLDLSSAHFLLGVTPNSCPAS</sequence>
<name>A0A3Q4HE89_NEOBR</name>
<dbReference type="Pfam" id="PF00054">
    <property type="entry name" value="Laminin_G_1"/>
    <property type="match status" value="1"/>
</dbReference>
<organism evidence="3 4">
    <name type="scientific">Neolamprologus brichardi</name>
    <name type="common">Fairy cichlid</name>
    <name type="synonym">Lamprologus brichardi</name>
    <dbReference type="NCBI Taxonomy" id="32507"/>
    <lineage>
        <taxon>Eukaryota</taxon>
        <taxon>Metazoa</taxon>
        <taxon>Chordata</taxon>
        <taxon>Craniata</taxon>
        <taxon>Vertebrata</taxon>
        <taxon>Euteleostomi</taxon>
        <taxon>Actinopterygii</taxon>
        <taxon>Neopterygii</taxon>
        <taxon>Teleostei</taxon>
        <taxon>Neoteleostei</taxon>
        <taxon>Acanthomorphata</taxon>
        <taxon>Ovalentaria</taxon>
        <taxon>Cichlomorphae</taxon>
        <taxon>Cichliformes</taxon>
        <taxon>Cichlidae</taxon>
        <taxon>African cichlids</taxon>
        <taxon>Pseudocrenilabrinae</taxon>
        <taxon>Lamprologini</taxon>
        <taxon>Neolamprologus</taxon>
    </lineage>
</organism>
<dbReference type="Gene3D" id="2.60.120.200">
    <property type="match status" value="2"/>
</dbReference>
<feature type="domain" description="Laminin G" evidence="2">
    <location>
        <begin position="168"/>
        <end position="345"/>
    </location>
</feature>
<reference evidence="3" key="1">
    <citation type="submission" date="2025-08" db="UniProtKB">
        <authorList>
            <consortium name="Ensembl"/>
        </authorList>
    </citation>
    <scope>IDENTIFICATION</scope>
</reference>
<dbReference type="GeneTree" id="ENSGT00940000157124"/>
<reference evidence="3" key="2">
    <citation type="submission" date="2025-09" db="UniProtKB">
        <authorList>
            <consortium name="Ensembl"/>
        </authorList>
    </citation>
    <scope>IDENTIFICATION</scope>
</reference>
<evidence type="ECO:0000256" key="1">
    <source>
        <dbReference type="PROSITE-ProRule" id="PRU00122"/>
    </source>
</evidence>
<dbReference type="PANTHER" id="PTHR15036:SF81">
    <property type="entry name" value="LAMININ SUBUNIT ALPHA-1"/>
    <property type="match status" value="1"/>
</dbReference>
<accession>A0A3Q4HE89</accession>
<dbReference type="STRING" id="32507.ENSNBRP00000021570"/>
<proteinExistence type="predicted"/>
<dbReference type="SUPFAM" id="SSF49899">
    <property type="entry name" value="Concanavalin A-like lectins/glucanases"/>
    <property type="match status" value="2"/>
</dbReference>
<dbReference type="PROSITE" id="PS50025">
    <property type="entry name" value="LAM_G_DOMAIN"/>
    <property type="match status" value="2"/>
</dbReference>
<dbReference type="SMART" id="SM00282">
    <property type="entry name" value="LamG"/>
    <property type="match status" value="2"/>
</dbReference>
<dbReference type="PANTHER" id="PTHR15036">
    <property type="entry name" value="PIKACHURIN-LIKE PROTEIN"/>
    <property type="match status" value="1"/>
</dbReference>
<dbReference type="AlphaFoldDB" id="A0A3Q4HE89"/>
<dbReference type="Bgee" id="ENSNBRG00000016544">
    <property type="expression patterns" value="Expressed in testis and 2 other cell types or tissues"/>
</dbReference>
<dbReference type="Pfam" id="PF02210">
    <property type="entry name" value="Laminin_G_2"/>
    <property type="match status" value="1"/>
</dbReference>
<evidence type="ECO:0000259" key="2">
    <source>
        <dbReference type="PROSITE" id="PS50025"/>
    </source>
</evidence>
<keyword evidence="4" id="KW-1185">Reference proteome</keyword>
<evidence type="ECO:0000313" key="3">
    <source>
        <dbReference type="Ensembl" id="ENSNBRP00000021570.1"/>
    </source>
</evidence>
<evidence type="ECO:0000313" key="4">
    <source>
        <dbReference type="Proteomes" id="UP000261580"/>
    </source>
</evidence>
<dbReference type="InterPro" id="IPR050372">
    <property type="entry name" value="Neurexin-related_CASP"/>
</dbReference>
<dbReference type="Proteomes" id="UP000261580">
    <property type="component" value="Unassembled WGS sequence"/>
</dbReference>
<protein>
    <recommendedName>
        <fullName evidence="2">Laminin G domain-containing protein</fullName>
    </recommendedName>
</protein>